<dbReference type="EMBL" id="FUYG01000010">
    <property type="protein sequence ID" value="SKB01392.1"/>
    <property type="molecule type" value="Genomic_DNA"/>
</dbReference>
<dbReference type="Proteomes" id="UP000189735">
    <property type="component" value="Unassembled WGS sequence"/>
</dbReference>
<evidence type="ECO:0000313" key="1">
    <source>
        <dbReference type="EMBL" id="SKB01392.1"/>
    </source>
</evidence>
<organism evidence="1 2">
    <name type="scientific">Agreia bicolorata</name>
    <dbReference type="NCBI Taxonomy" id="110935"/>
    <lineage>
        <taxon>Bacteria</taxon>
        <taxon>Bacillati</taxon>
        <taxon>Actinomycetota</taxon>
        <taxon>Actinomycetes</taxon>
        <taxon>Micrococcales</taxon>
        <taxon>Microbacteriaceae</taxon>
        <taxon>Agreia</taxon>
    </lineage>
</organism>
<gene>
    <name evidence="1" type="ORF">SAMN06295879_3231</name>
</gene>
<protein>
    <submittedName>
        <fullName evidence="1">Uncharacterized protein</fullName>
    </submittedName>
</protein>
<name>A0A1T4YHT2_9MICO</name>
<sequence length="52" mass="5768">MSNTIPLLEPDPYTVALDQVAALDTQIARLSAVRARRVTEAARRLHRQAPVD</sequence>
<proteinExistence type="predicted"/>
<evidence type="ECO:0000313" key="2">
    <source>
        <dbReference type="Proteomes" id="UP000189735"/>
    </source>
</evidence>
<accession>A0A1T4YHT2</accession>
<reference evidence="2" key="1">
    <citation type="submission" date="2017-02" db="EMBL/GenBank/DDBJ databases">
        <authorList>
            <person name="Varghese N."/>
            <person name="Submissions S."/>
        </authorList>
    </citation>
    <scope>NUCLEOTIDE SEQUENCE [LARGE SCALE GENOMIC DNA]</scope>
    <source>
        <strain evidence="2">VKM Ac-2052</strain>
    </source>
</reference>
<dbReference type="AlphaFoldDB" id="A0A1T4YHT2"/>
<feature type="non-terminal residue" evidence="1">
    <location>
        <position position="52"/>
    </location>
</feature>